<sequence>MFSSVEIGNRIRAVRQDVGVSRLTLAEALGVDVSIVDKLEEGTLSPLPGDYILIASRALNRDFRYFISTELDADEEQTRRVYRALSAPKSADLYAIGRFMAMCLAEAEVESIVGASRPSLPPRYPPPRLRRAKHIEQAAHAAEAERVRLGLGVSPVHNIFDILRSQGCRVVRHILEDSDLSGLTVVHPHAGICVLVNYDDDLYRQFFSAAHEYAHALFDRDTIETEGCVVSYRYSSAELVELRANRFAAHFLLPSAALEVIP</sequence>
<dbReference type="InterPro" id="IPR010359">
    <property type="entry name" value="IrrE_HExxH"/>
</dbReference>
<feature type="domain" description="HTH cro/C1-type" evidence="2">
    <location>
        <begin position="11"/>
        <end position="66"/>
    </location>
</feature>
<comment type="similarity">
    <text evidence="1">Belongs to the short-chain fatty acyl-CoA assimilation regulator (ScfR) family.</text>
</comment>
<dbReference type="Gene3D" id="1.10.10.2910">
    <property type="match status" value="1"/>
</dbReference>
<dbReference type="OrthoDB" id="9794834at2"/>
<dbReference type="PANTHER" id="PTHR43236:SF2">
    <property type="entry name" value="BLL0069 PROTEIN"/>
    <property type="match status" value="1"/>
</dbReference>
<organism evidence="3 4">
    <name type="scientific">Polyangium fumosum</name>
    <dbReference type="NCBI Taxonomy" id="889272"/>
    <lineage>
        <taxon>Bacteria</taxon>
        <taxon>Pseudomonadati</taxon>
        <taxon>Myxococcota</taxon>
        <taxon>Polyangia</taxon>
        <taxon>Polyangiales</taxon>
        <taxon>Polyangiaceae</taxon>
        <taxon>Polyangium</taxon>
    </lineage>
</organism>
<evidence type="ECO:0000313" key="3">
    <source>
        <dbReference type="EMBL" id="TKC87489.1"/>
    </source>
</evidence>
<comment type="caution">
    <text evidence="3">The sequence shown here is derived from an EMBL/GenBank/DDBJ whole genome shotgun (WGS) entry which is preliminary data.</text>
</comment>
<dbReference type="Proteomes" id="UP000309215">
    <property type="component" value="Unassembled WGS sequence"/>
</dbReference>
<dbReference type="EMBL" id="SSMQ01000186">
    <property type="protein sequence ID" value="TKC87489.1"/>
    <property type="molecule type" value="Genomic_DNA"/>
</dbReference>
<name>A0A4U1I2P7_9BACT</name>
<dbReference type="CDD" id="cd00093">
    <property type="entry name" value="HTH_XRE"/>
    <property type="match status" value="1"/>
</dbReference>
<protein>
    <submittedName>
        <fullName evidence="3">ImmA/IrrE family metallo-endopeptidase</fullName>
    </submittedName>
</protein>
<evidence type="ECO:0000313" key="4">
    <source>
        <dbReference type="Proteomes" id="UP000309215"/>
    </source>
</evidence>
<dbReference type="PROSITE" id="PS50943">
    <property type="entry name" value="HTH_CROC1"/>
    <property type="match status" value="1"/>
</dbReference>
<proteinExistence type="inferred from homology"/>
<dbReference type="InterPro" id="IPR010982">
    <property type="entry name" value="Lambda_DNA-bd_dom_sf"/>
</dbReference>
<dbReference type="SUPFAM" id="SSF47413">
    <property type="entry name" value="lambda repressor-like DNA-binding domains"/>
    <property type="match status" value="1"/>
</dbReference>
<evidence type="ECO:0000259" key="2">
    <source>
        <dbReference type="PROSITE" id="PS50943"/>
    </source>
</evidence>
<gene>
    <name evidence="3" type="ORF">E8A74_51585</name>
</gene>
<reference evidence="3 4" key="1">
    <citation type="submission" date="2019-04" db="EMBL/GenBank/DDBJ databases">
        <authorList>
            <person name="Li Y."/>
            <person name="Wang J."/>
        </authorList>
    </citation>
    <scope>NUCLEOTIDE SEQUENCE [LARGE SCALE GENOMIC DNA]</scope>
    <source>
        <strain evidence="3 4">DSM 14668</strain>
    </source>
</reference>
<evidence type="ECO:0000256" key="1">
    <source>
        <dbReference type="ARBA" id="ARBA00007227"/>
    </source>
</evidence>
<accession>A0A4U1I2P7</accession>
<dbReference type="PANTHER" id="PTHR43236">
    <property type="entry name" value="ANTITOXIN HIGA1"/>
    <property type="match status" value="1"/>
</dbReference>
<keyword evidence="4" id="KW-1185">Reference proteome</keyword>
<dbReference type="GO" id="GO:0003677">
    <property type="term" value="F:DNA binding"/>
    <property type="evidence" value="ECO:0007669"/>
    <property type="project" value="InterPro"/>
</dbReference>
<dbReference type="InterPro" id="IPR052345">
    <property type="entry name" value="Rad_response_metalloprotease"/>
</dbReference>
<dbReference type="InterPro" id="IPR001387">
    <property type="entry name" value="Cro/C1-type_HTH"/>
</dbReference>
<dbReference type="AlphaFoldDB" id="A0A4U1I2P7"/>
<dbReference type="Pfam" id="PF06114">
    <property type="entry name" value="Peptidase_M78"/>
    <property type="match status" value="1"/>
</dbReference>
<dbReference type="Gene3D" id="1.10.260.40">
    <property type="entry name" value="lambda repressor-like DNA-binding domains"/>
    <property type="match status" value="1"/>
</dbReference>
<dbReference type="RefSeq" id="WP_136936584.1">
    <property type="nucleotide sequence ID" value="NZ_SSMQ01000186.1"/>
</dbReference>
<dbReference type="SMART" id="SM00530">
    <property type="entry name" value="HTH_XRE"/>
    <property type="match status" value="1"/>
</dbReference>